<dbReference type="InterPro" id="IPR004713">
    <property type="entry name" value="CaH_exchang"/>
</dbReference>
<feature type="transmembrane region" description="Helical" evidence="3">
    <location>
        <begin position="26"/>
        <end position="44"/>
    </location>
</feature>
<proteinExistence type="predicted"/>
<sequence length="398" mass="43810">MCFFAGGLRFSEQGFDQTATQIHSSLLSISVGALLLPAAYHFALSGAQESSAVEQRKAILKMSHGVVILFHLVHDTVYVFYLLFQLWSHRHLYKDTKQKSNRLSVKIPVYPRFISERRIFSGDMLKPSKSESDSMRWRSSTAGSRMGTLLGTTSGQYSLHSQSEATLTTSSLNIPATVEKIVDPHQDPHPTIRLVTQALKDHEIDASSRTSELSLPKSRWRSEDEASTITEDTHRNLPEPMNPIALPPPGQGSTLSTRSFKEPRLSLTLTLLLLITVTILVTFNAEELVESMDGIAMSISKQWVGLILLPAVSSIAGRPHAWYALSNFNPQQTSKSECVTAMNVSVKDQLGLSVSVAVGSAILKVILLILANRATHHSPIKFHGNPRMGIKQAIGTTF</sequence>
<evidence type="ECO:0000313" key="5">
    <source>
        <dbReference type="Proteomes" id="UP000683000"/>
    </source>
</evidence>
<keyword evidence="3" id="KW-1133">Transmembrane helix</keyword>
<keyword evidence="3" id="KW-0472">Membrane</keyword>
<gene>
    <name evidence="4" type="ORF">JVT61DRAFT_6491</name>
</gene>
<name>A0A8I2YKC8_9AGAM</name>
<dbReference type="Proteomes" id="UP000683000">
    <property type="component" value="Unassembled WGS sequence"/>
</dbReference>
<dbReference type="PANTHER" id="PTHR31503:SF20">
    <property type="entry name" value="CA(2+)_H(+) EXCHANGER, PUTATIVE (EUROFUNG)-RELATED"/>
    <property type="match status" value="1"/>
</dbReference>
<comment type="caution">
    <text evidence="4">The sequence shown here is derived from an EMBL/GenBank/DDBJ whole genome shotgun (WGS) entry which is preliminary data.</text>
</comment>
<dbReference type="GO" id="GO:0015369">
    <property type="term" value="F:calcium:proton antiporter activity"/>
    <property type="evidence" value="ECO:0007669"/>
    <property type="project" value="TreeGrafter"/>
</dbReference>
<evidence type="ECO:0000256" key="1">
    <source>
        <dbReference type="ARBA" id="ARBA00023065"/>
    </source>
</evidence>
<protein>
    <submittedName>
        <fullName evidence="4">Uncharacterized protein</fullName>
    </submittedName>
</protein>
<dbReference type="EMBL" id="JAGFBS010000022">
    <property type="protein sequence ID" value="KAG6373347.1"/>
    <property type="molecule type" value="Genomic_DNA"/>
</dbReference>
<feature type="transmembrane region" description="Helical" evidence="3">
    <location>
        <begin position="64"/>
        <end position="84"/>
    </location>
</feature>
<dbReference type="AlphaFoldDB" id="A0A8I2YKC8"/>
<feature type="transmembrane region" description="Helical" evidence="3">
    <location>
        <begin position="265"/>
        <end position="283"/>
    </location>
</feature>
<evidence type="ECO:0000313" key="4">
    <source>
        <dbReference type="EMBL" id="KAG6373347.1"/>
    </source>
</evidence>
<organism evidence="4 5">
    <name type="scientific">Boletus reticuloceps</name>
    <dbReference type="NCBI Taxonomy" id="495285"/>
    <lineage>
        <taxon>Eukaryota</taxon>
        <taxon>Fungi</taxon>
        <taxon>Dikarya</taxon>
        <taxon>Basidiomycota</taxon>
        <taxon>Agaricomycotina</taxon>
        <taxon>Agaricomycetes</taxon>
        <taxon>Agaricomycetidae</taxon>
        <taxon>Boletales</taxon>
        <taxon>Boletineae</taxon>
        <taxon>Boletaceae</taxon>
        <taxon>Boletoideae</taxon>
        <taxon>Boletus</taxon>
    </lineage>
</organism>
<dbReference type="OrthoDB" id="1699231at2759"/>
<evidence type="ECO:0000256" key="3">
    <source>
        <dbReference type="SAM" id="Phobius"/>
    </source>
</evidence>
<feature type="region of interest" description="Disordered" evidence="2">
    <location>
        <begin position="205"/>
        <end position="257"/>
    </location>
</feature>
<keyword evidence="3" id="KW-0812">Transmembrane</keyword>
<evidence type="ECO:0000256" key="2">
    <source>
        <dbReference type="SAM" id="MobiDB-lite"/>
    </source>
</evidence>
<dbReference type="GO" id="GO:0006874">
    <property type="term" value="P:intracellular calcium ion homeostasis"/>
    <property type="evidence" value="ECO:0007669"/>
    <property type="project" value="TreeGrafter"/>
</dbReference>
<keyword evidence="1" id="KW-0406">Ion transport</keyword>
<reference evidence="4" key="1">
    <citation type="submission" date="2021-03" db="EMBL/GenBank/DDBJ databases">
        <title>Evolutionary innovations through gain and loss of genes in the ectomycorrhizal Boletales.</title>
        <authorList>
            <person name="Wu G."/>
            <person name="Miyauchi S."/>
            <person name="Morin E."/>
            <person name="Yang Z.-L."/>
            <person name="Xu J."/>
            <person name="Martin F.M."/>
        </authorList>
    </citation>
    <scope>NUCLEOTIDE SEQUENCE</scope>
    <source>
        <strain evidence="4">BR01</strain>
    </source>
</reference>
<feature type="transmembrane region" description="Helical" evidence="3">
    <location>
        <begin position="350"/>
        <end position="371"/>
    </location>
</feature>
<accession>A0A8I2YKC8</accession>
<dbReference type="GO" id="GO:0000329">
    <property type="term" value="C:fungal-type vacuole membrane"/>
    <property type="evidence" value="ECO:0007669"/>
    <property type="project" value="TreeGrafter"/>
</dbReference>
<dbReference type="PANTHER" id="PTHR31503">
    <property type="entry name" value="VACUOLAR CALCIUM ION TRANSPORTER"/>
    <property type="match status" value="1"/>
</dbReference>
<keyword evidence="1" id="KW-0813">Transport</keyword>
<keyword evidence="5" id="KW-1185">Reference proteome</keyword>